<dbReference type="RefSeq" id="WP_112742165.1">
    <property type="nucleotide sequence ID" value="NZ_CP030241.1"/>
</dbReference>
<dbReference type="Pfam" id="PF10547">
    <property type="entry name" value="P22_AR_N"/>
    <property type="match status" value="1"/>
</dbReference>
<accession>A0A2Z4R6X9</accession>
<dbReference type="Proteomes" id="UP000254133">
    <property type="component" value="Unassembled WGS sequence"/>
</dbReference>
<evidence type="ECO:0000313" key="2">
    <source>
        <dbReference type="EMBL" id="STY90187.1"/>
    </source>
</evidence>
<evidence type="ECO:0000313" key="7">
    <source>
        <dbReference type="Proteomes" id="UP001163632"/>
    </source>
</evidence>
<dbReference type="EMBL" id="CP087781">
    <property type="protein sequence ID" value="UZA52732.1"/>
    <property type="molecule type" value="Genomic_DNA"/>
</dbReference>
<organism evidence="2 5">
    <name type="scientific">Moraxella bovis</name>
    <dbReference type="NCBI Taxonomy" id="476"/>
    <lineage>
        <taxon>Bacteria</taxon>
        <taxon>Pseudomonadati</taxon>
        <taxon>Pseudomonadota</taxon>
        <taxon>Gammaproteobacteria</taxon>
        <taxon>Moraxellales</taxon>
        <taxon>Moraxellaceae</taxon>
        <taxon>Moraxella</taxon>
    </lineage>
</organism>
<evidence type="ECO:0000313" key="6">
    <source>
        <dbReference type="Proteomes" id="UP001163283"/>
    </source>
</evidence>
<gene>
    <name evidence="3" type="ORF">LP092_05935</name>
    <name evidence="4" type="ORF">LP129_06250</name>
    <name evidence="2" type="ORF">NCTC9426_00194</name>
</gene>
<dbReference type="Proteomes" id="UP001163632">
    <property type="component" value="Chromosome"/>
</dbReference>
<dbReference type="PRINTS" id="PR01994">
    <property type="entry name" value="ANTIREPRESSR"/>
</dbReference>
<evidence type="ECO:0000313" key="3">
    <source>
        <dbReference type="EMBL" id="UZA04278.1"/>
    </source>
</evidence>
<protein>
    <submittedName>
        <fullName evidence="2">Phage anti-repressor protein</fullName>
    </submittedName>
    <submittedName>
        <fullName evidence="3">Phage antirepressor N-terminal domain-containing protein</fullName>
    </submittedName>
</protein>
<dbReference type="GeneID" id="77188870"/>
<dbReference type="Proteomes" id="UP001163283">
    <property type="component" value="Chromosome"/>
</dbReference>
<keyword evidence="7" id="KW-1185">Reference proteome</keyword>
<dbReference type="EMBL" id="CP087830">
    <property type="protein sequence ID" value="UZA04278.1"/>
    <property type="molecule type" value="Genomic_DNA"/>
</dbReference>
<dbReference type="AlphaFoldDB" id="A0A2Z4R6X9"/>
<sequence>MSQKIATVKFYDDVLITIEQDNIQYVAIRPIVENMGLEWSTQKQKLDRNPKFNCVHMNTVAKDGKIREVLCMPIKKLNGWLFSINPEKVRADIRHIVEQYQEECFTVLHDYWHKGVAVNPRSNKTDRTDLRNAVSTLIGKTNLGFDEAYKMVYQYMGVESIDEITTVDLPLATAYVHSLIIQCNEPRYHYADNDRLVSKVDDDGRLWTRPLADNEHIVRMDEIPQLLMTATDITHDELVAINYISSARLASMLKNPPFLTTLDDAKEM</sequence>
<name>A0A2Z4R6X9_MORBO</name>
<feature type="domain" description="Antirepressor protein ant N-terminal" evidence="1">
    <location>
        <begin position="7"/>
        <end position="117"/>
    </location>
</feature>
<reference evidence="3 6" key="2">
    <citation type="journal article" date="2022" name="BMC Microbiol.">
        <title>Whole genome sequencing of Moraxella bovis strains from North America reveals two genotypes with different genetic determinants.</title>
        <authorList>
            <person name="Wynn E.L."/>
            <person name="Hille M.M."/>
            <person name="Loy J.D."/>
            <person name="Schuller G."/>
            <person name="Kuhn K.L."/>
            <person name="Dickey A.M."/>
            <person name="Bono J.L."/>
            <person name="Clawson M.L."/>
        </authorList>
    </citation>
    <scope>NUCLEOTIDE SEQUENCE [LARGE SCALE GENOMIC DNA]</scope>
    <source>
        <strain evidence="3">SAM102599</strain>
        <strain evidence="4 6">SAM57978</strain>
    </source>
</reference>
<evidence type="ECO:0000259" key="1">
    <source>
        <dbReference type="Pfam" id="PF10547"/>
    </source>
</evidence>
<evidence type="ECO:0000313" key="5">
    <source>
        <dbReference type="Proteomes" id="UP000254133"/>
    </source>
</evidence>
<reference evidence="2 5" key="1">
    <citation type="submission" date="2018-06" db="EMBL/GenBank/DDBJ databases">
        <authorList>
            <consortium name="Pathogen Informatics"/>
            <person name="Doyle S."/>
        </authorList>
    </citation>
    <scope>NUCLEOTIDE SEQUENCE [LARGE SCALE GENOMIC DNA]</scope>
    <source>
        <strain evidence="2 5">NCTC9426</strain>
    </source>
</reference>
<dbReference type="InterPro" id="IPR018875">
    <property type="entry name" value="Antirepressor_Ant_N"/>
</dbReference>
<dbReference type="EMBL" id="UGPZ01000002">
    <property type="protein sequence ID" value="STY90187.1"/>
    <property type="molecule type" value="Genomic_DNA"/>
</dbReference>
<proteinExistence type="predicted"/>
<dbReference type="KEGG" id="mboi:DQF64_06010"/>
<evidence type="ECO:0000313" key="4">
    <source>
        <dbReference type="EMBL" id="UZA52732.1"/>
    </source>
</evidence>